<dbReference type="Pfam" id="PF04560">
    <property type="entry name" value="RNA_pol_Rpb2_7"/>
    <property type="match status" value="1"/>
</dbReference>
<evidence type="ECO:0000256" key="14">
    <source>
        <dbReference type="ARBA" id="ARBA00022887"/>
    </source>
</evidence>
<dbReference type="GO" id="GO:0020011">
    <property type="term" value="C:apicoplast"/>
    <property type="evidence" value="ECO:0007669"/>
    <property type="project" value="UniProtKB-SubCell"/>
</dbReference>
<evidence type="ECO:0000256" key="5">
    <source>
        <dbReference type="ARBA" id="ARBA00012418"/>
    </source>
</evidence>
<dbReference type="Pfam" id="PF04563">
    <property type="entry name" value="RNA_pol_Rpb2_1"/>
    <property type="match status" value="1"/>
</dbReference>
<dbReference type="SUPFAM" id="SSF64484">
    <property type="entry name" value="beta and beta-prime subunits of DNA dependent RNA-polymerase"/>
    <property type="match status" value="1"/>
</dbReference>
<organism evidence="24 25">
    <name type="scientific">Babesia ovata</name>
    <dbReference type="NCBI Taxonomy" id="189622"/>
    <lineage>
        <taxon>Eukaryota</taxon>
        <taxon>Sar</taxon>
        <taxon>Alveolata</taxon>
        <taxon>Apicomplexa</taxon>
        <taxon>Aconoidasida</taxon>
        <taxon>Piroplasmida</taxon>
        <taxon>Babesiidae</taxon>
        <taxon>Babesia</taxon>
    </lineage>
</organism>
<dbReference type="GO" id="GO:0008270">
    <property type="term" value="F:zinc ion binding"/>
    <property type="evidence" value="ECO:0007669"/>
    <property type="project" value="UniProtKB-KW"/>
</dbReference>
<dbReference type="GO" id="GO:0032549">
    <property type="term" value="F:ribonucleoside binding"/>
    <property type="evidence" value="ECO:0007669"/>
    <property type="project" value="InterPro"/>
</dbReference>
<dbReference type="PROSITE" id="PS01166">
    <property type="entry name" value="RNA_POL_BETA"/>
    <property type="match status" value="1"/>
</dbReference>
<dbReference type="PANTHER" id="PTHR20856">
    <property type="entry name" value="DNA-DIRECTED RNA POLYMERASE I SUBUNIT 2"/>
    <property type="match status" value="1"/>
</dbReference>
<dbReference type="InterPro" id="IPR007644">
    <property type="entry name" value="RNA_pol_bsu_protrusion"/>
</dbReference>
<keyword evidence="14" id="KW-0933">Apicoplast</keyword>
<keyword evidence="16" id="KW-0539">Nucleus</keyword>
<evidence type="ECO:0000256" key="6">
    <source>
        <dbReference type="ARBA" id="ARBA00021955"/>
    </source>
</evidence>
<evidence type="ECO:0000256" key="7">
    <source>
        <dbReference type="ARBA" id="ARBA00022478"/>
    </source>
</evidence>
<dbReference type="Gene3D" id="3.90.1100.10">
    <property type="match status" value="2"/>
</dbReference>
<name>A0A2H6KFI5_9APIC</name>
<dbReference type="InterPro" id="IPR007641">
    <property type="entry name" value="RNA_pol_Rpb2_7"/>
</dbReference>
<keyword evidence="8" id="KW-0934">Plastid</keyword>
<evidence type="ECO:0000256" key="8">
    <source>
        <dbReference type="ARBA" id="ARBA00022640"/>
    </source>
</evidence>
<dbReference type="GO" id="GO:0005634">
    <property type="term" value="C:nucleus"/>
    <property type="evidence" value="ECO:0007669"/>
    <property type="project" value="UniProtKB-SubCell"/>
</dbReference>
<dbReference type="EC" id="2.7.7.6" evidence="5 19"/>
<evidence type="ECO:0000259" key="23">
    <source>
        <dbReference type="Pfam" id="PF04565"/>
    </source>
</evidence>
<evidence type="ECO:0000259" key="22">
    <source>
        <dbReference type="Pfam" id="PF04563"/>
    </source>
</evidence>
<dbReference type="Gene3D" id="2.40.50.150">
    <property type="match status" value="1"/>
</dbReference>
<dbReference type="Gene3D" id="2.40.270.10">
    <property type="entry name" value="DNA-directed RNA polymerase, subunit 2, domain 6"/>
    <property type="match status" value="1"/>
</dbReference>
<evidence type="ECO:0000256" key="19">
    <source>
        <dbReference type="RuleBase" id="RU363031"/>
    </source>
</evidence>
<dbReference type="InterPro" id="IPR014724">
    <property type="entry name" value="RNA_pol_RPB2_OB-fold"/>
</dbReference>
<dbReference type="VEuPathDB" id="PiroplasmaDB:BOVATA_032370"/>
<evidence type="ECO:0000256" key="17">
    <source>
        <dbReference type="ARBA" id="ARBA00026088"/>
    </source>
</evidence>
<evidence type="ECO:0000259" key="20">
    <source>
        <dbReference type="Pfam" id="PF00562"/>
    </source>
</evidence>
<reference evidence="24 25" key="1">
    <citation type="journal article" date="2017" name="BMC Genomics">
        <title>Whole-genome assembly of Babesia ovata and comparative genomics between closely related pathogens.</title>
        <authorList>
            <person name="Yamagishi J."/>
            <person name="Asada M."/>
            <person name="Hakimi H."/>
            <person name="Tanaka T.Q."/>
            <person name="Sugimoto C."/>
            <person name="Kawazu S."/>
        </authorList>
    </citation>
    <scope>NUCLEOTIDE SEQUENCE [LARGE SCALE GENOMIC DNA]</scope>
    <source>
        <strain evidence="24 25">Miyake</strain>
    </source>
</reference>
<dbReference type="GO" id="GO:0006351">
    <property type="term" value="P:DNA-templated transcription"/>
    <property type="evidence" value="ECO:0007669"/>
    <property type="project" value="InterPro"/>
</dbReference>
<dbReference type="CDD" id="cd00653">
    <property type="entry name" value="RNA_pol_B_RPB2"/>
    <property type="match status" value="1"/>
</dbReference>
<evidence type="ECO:0000256" key="13">
    <source>
        <dbReference type="ARBA" id="ARBA00022833"/>
    </source>
</evidence>
<feature type="domain" description="RNA polymerase Rpb2" evidence="21">
    <location>
        <begin position="1167"/>
        <end position="1263"/>
    </location>
</feature>
<evidence type="ECO:0000256" key="16">
    <source>
        <dbReference type="ARBA" id="ARBA00023242"/>
    </source>
</evidence>
<evidence type="ECO:0000256" key="18">
    <source>
        <dbReference type="RuleBase" id="RU000434"/>
    </source>
</evidence>
<keyword evidence="12" id="KW-0863">Zinc-finger</keyword>
<comment type="subunit">
    <text evidence="17">In plastids the minimal PEP RNA polymerase catalytic core is composed of four subunits: alpha, beta, beta', and beta''. When a (nuclear-encoded) sigma factor is associated with the core the holoenzyme is formed, which can initiate transcription.</text>
</comment>
<gene>
    <name evidence="24" type="ORF">BOVATA_032370</name>
</gene>
<evidence type="ECO:0000313" key="24">
    <source>
        <dbReference type="EMBL" id="GBE61744.1"/>
    </source>
</evidence>
<dbReference type="GO" id="GO:0003677">
    <property type="term" value="F:DNA binding"/>
    <property type="evidence" value="ECO:0007669"/>
    <property type="project" value="InterPro"/>
</dbReference>
<dbReference type="Gene3D" id="3.90.1800.10">
    <property type="entry name" value="RNA polymerase alpha subunit dimerisation domain"/>
    <property type="match status" value="1"/>
</dbReference>
<dbReference type="InterPro" id="IPR007121">
    <property type="entry name" value="RNA_pol_bsu_CS"/>
</dbReference>
<comment type="subcellular location">
    <subcellularLocation>
        <location evidence="2">Nucleus</location>
    </subcellularLocation>
    <subcellularLocation>
        <location evidence="3">Plastid</location>
        <location evidence="3">Apicoplast</location>
    </subcellularLocation>
</comment>
<dbReference type="InterPro" id="IPR037033">
    <property type="entry name" value="DNA-dir_RNAP_su2_hyb_sf"/>
</dbReference>
<dbReference type="InterPro" id="IPR007645">
    <property type="entry name" value="RNA_pol_Rpb2_3"/>
</dbReference>
<evidence type="ECO:0000256" key="1">
    <source>
        <dbReference type="ARBA" id="ARBA00004026"/>
    </source>
</evidence>
<comment type="similarity">
    <text evidence="4 18">Belongs to the RNA polymerase beta chain family.</text>
</comment>
<dbReference type="Pfam" id="PF04565">
    <property type="entry name" value="RNA_pol_Rpb2_3"/>
    <property type="match status" value="1"/>
</dbReference>
<evidence type="ECO:0000313" key="25">
    <source>
        <dbReference type="Proteomes" id="UP000236319"/>
    </source>
</evidence>
<dbReference type="InterPro" id="IPR037034">
    <property type="entry name" value="RNA_pol_Rpb2_2_sf"/>
</dbReference>
<feature type="domain" description="RNA polymerase beta subunit protrusion" evidence="22">
    <location>
        <begin position="12"/>
        <end position="398"/>
    </location>
</feature>
<evidence type="ECO:0000256" key="15">
    <source>
        <dbReference type="ARBA" id="ARBA00023163"/>
    </source>
</evidence>
<evidence type="ECO:0000259" key="21">
    <source>
        <dbReference type="Pfam" id="PF04560"/>
    </source>
</evidence>
<evidence type="ECO:0000256" key="12">
    <source>
        <dbReference type="ARBA" id="ARBA00022771"/>
    </source>
</evidence>
<comment type="catalytic activity">
    <reaction evidence="19">
        <text>RNA(n) + a ribonucleoside 5'-triphosphate = RNA(n+1) + diphosphate</text>
        <dbReference type="Rhea" id="RHEA:21248"/>
        <dbReference type="Rhea" id="RHEA-COMP:14527"/>
        <dbReference type="Rhea" id="RHEA-COMP:17342"/>
        <dbReference type="ChEBI" id="CHEBI:33019"/>
        <dbReference type="ChEBI" id="CHEBI:61557"/>
        <dbReference type="ChEBI" id="CHEBI:140395"/>
        <dbReference type="EC" id="2.7.7.6"/>
    </reaction>
</comment>
<keyword evidence="15 19" id="KW-0804">Transcription</keyword>
<keyword evidence="11" id="KW-0479">Metal-binding</keyword>
<dbReference type="GO" id="GO:0000428">
    <property type="term" value="C:DNA-directed RNA polymerase complex"/>
    <property type="evidence" value="ECO:0007669"/>
    <property type="project" value="UniProtKB-KW"/>
</dbReference>
<keyword evidence="25" id="KW-1185">Reference proteome</keyword>
<dbReference type="Gene3D" id="3.90.1110.10">
    <property type="entry name" value="RNA polymerase Rpb2, domain 2"/>
    <property type="match status" value="1"/>
</dbReference>
<protein>
    <recommendedName>
        <fullName evidence="6 19">DNA-directed RNA polymerase subunit beta</fullName>
        <ecNumber evidence="5 19">2.7.7.6</ecNumber>
    </recommendedName>
</protein>
<dbReference type="InterPro" id="IPR015712">
    <property type="entry name" value="DNA-dir_RNA_pol_su2"/>
</dbReference>
<comment type="caution">
    <text evidence="24">The sequence shown here is derived from an EMBL/GenBank/DDBJ whole genome shotgun (WGS) entry which is preliminary data.</text>
</comment>
<dbReference type="FunFam" id="3.90.1800.10:FF:000004">
    <property type="entry name" value="DNA-directed RNA polymerase subunit beta"/>
    <property type="match status" value="1"/>
</dbReference>
<evidence type="ECO:0000256" key="3">
    <source>
        <dbReference type="ARBA" id="ARBA00004467"/>
    </source>
</evidence>
<accession>A0A2H6KFI5</accession>
<feature type="domain" description="DNA-directed RNA polymerase subunit 2 hybrid-binding" evidence="20">
    <location>
        <begin position="754"/>
        <end position="1164"/>
    </location>
</feature>
<evidence type="ECO:0000256" key="11">
    <source>
        <dbReference type="ARBA" id="ARBA00022723"/>
    </source>
</evidence>
<evidence type="ECO:0000256" key="9">
    <source>
        <dbReference type="ARBA" id="ARBA00022679"/>
    </source>
</evidence>
<dbReference type="Proteomes" id="UP000236319">
    <property type="component" value="Unassembled WGS sequence"/>
</dbReference>
<dbReference type="InterPro" id="IPR007120">
    <property type="entry name" value="DNA-dir_RNAP_su2_dom"/>
</dbReference>
<dbReference type="EMBL" id="BDSA01000003">
    <property type="protein sequence ID" value="GBE61744.1"/>
    <property type="molecule type" value="Genomic_DNA"/>
</dbReference>
<feature type="domain" description="RNA polymerase Rpb2" evidence="23">
    <location>
        <begin position="484"/>
        <end position="547"/>
    </location>
</feature>
<dbReference type="AlphaFoldDB" id="A0A2H6KFI5"/>
<dbReference type="Pfam" id="PF00562">
    <property type="entry name" value="RNA_pol_Rpb2_6"/>
    <property type="match status" value="1"/>
</dbReference>
<evidence type="ECO:0000256" key="4">
    <source>
        <dbReference type="ARBA" id="ARBA00006835"/>
    </source>
</evidence>
<proteinExistence type="inferred from homology"/>
<keyword evidence="13" id="KW-0862">Zinc</keyword>
<dbReference type="RefSeq" id="XP_028867987.1">
    <property type="nucleotide sequence ID" value="XM_029012154.1"/>
</dbReference>
<sequence>MTEFNVNRVSAAHSHVDSFNAFIDHYSKHVVKRIPPVYVSADADYLKYLFNPSEKPHYVQISVLSLRIDYPTRPSSECLGSDTRMFPRHAKSAHTTYEAPLVVKFGLKVPGMAGVLTKEIVVGFLPIMVKSKRCNLDGLSPKEMVQQGEDVDETGGYFVIRGNERILRQLIVLRSNYPLAIKSENNRNKHALFTDYSIMMRSQCCDDGCSVSNILYLTVNKRCVFRTIVKSSVVLIPFGLLLRATMPFMSDDELKHRLLEDALGDVELTVYYHRFFLDMTERDPLLSDIDFKENRYLYRLGSACWTQIQQYMPPGATYEECGAYLLRNYVLLQAKTNSEKFDTLMYMFKKLIKVSRGETQTENYDSFAFQELLLPGQIYSCILKESLYMALLKIRSIYQAELIELCKNISGGSARRSKRQVVEMELGSHDPKQLMQQLLERAELFSYAVDKVGPDITKKLHYFLATGNATTTHFELPQSSGLTVVAERINYHRFMSHFRSVHRGSIFAKMRSTEVRKLLGETWGFICPVHTPDGAPCGLLLHLTQFAIPVTDADCSGATDAVKSFLRHQGYHVDFTGNEAVSQFWQLGANDSRRIPVLVDGIPVCNVPMADAHRLYNEIKKAKRHGTFGLKQHYELVALPDSKGQYTSLMVLTYPGRVIRPVRCVKTDIIEWIGPIAQLWSTIAVNEEELKLSHKMLDESNIRKSSKPLSTSEAIEKYREGSIPEPKEGTTLDNVPVKYEYVEVSPTAILSVTAALTPFSNHNQSPRNMYQCQMLKQSMGVPYHCEQFRSDVKAYRLLFPQKPLVTTQEYRRMKYEDYPTGINAIVAVIAHTGFDMEDAMIINKSSLERGAFHGCIYKTKVIDSMPPNAKIREGQYYFNNTNHLGSKIIPSLDKDGLPSVGARVRNGTIICRVEARERIDGGHHTTDRVEKYHDEDAVVDQVTMIGASDANAADRAGASGLKCNRATIKFRIVRNPIVGDKFASRHGQKGILSMAWPAEDMPFLESGITPDIIFNPHGLPSRMTIGKLIECMAGKSAALHGEFQDATCFRTYPKQMKTGNKWIDHGGLKGWEERGGRYMTEEEEAAQTEDDVVDYFGKTLLQAGYDYYGTESMYCGILGTEIKTHIFVGCIFYQRLRHMVSDKAQVRATGPVDAITKQPVKGRKNRGGIRFGEMERDSLIAHGASALLQDRLMHCSDAHTAYVCPKCGSILSATITSIGLTSKFQVSKCRLCDVKCKLVTIPYVLRYVANELASINVGIKLHLSQLGVPIRL</sequence>
<dbReference type="GeneID" id="39875514"/>
<evidence type="ECO:0000256" key="10">
    <source>
        <dbReference type="ARBA" id="ARBA00022695"/>
    </source>
</evidence>
<keyword evidence="7 19" id="KW-0240">DNA-directed RNA polymerase</keyword>
<keyword evidence="9 19" id="KW-0808">Transferase</keyword>
<dbReference type="OrthoDB" id="10248617at2759"/>
<dbReference type="GO" id="GO:0003899">
    <property type="term" value="F:DNA-directed RNA polymerase activity"/>
    <property type="evidence" value="ECO:0007669"/>
    <property type="project" value="UniProtKB-EC"/>
</dbReference>
<evidence type="ECO:0000256" key="2">
    <source>
        <dbReference type="ARBA" id="ARBA00004123"/>
    </source>
</evidence>
<keyword evidence="10 19" id="KW-0548">Nucleotidyltransferase</keyword>
<comment type="function">
    <text evidence="1 19">DNA-dependent RNA polymerase catalyzes the transcription of DNA into RNA using the four ribonucleoside triphosphates as substrates.</text>
</comment>